<dbReference type="SUPFAM" id="SSF90188">
    <property type="entry name" value="Somatomedin B domain"/>
    <property type="match status" value="2"/>
</dbReference>
<keyword evidence="2" id="KW-1015">Disulfide bond</keyword>
<feature type="domain" description="SMB" evidence="5">
    <location>
        <begin position="57"/>
        <end position="94"/>
    </location>
</feature>
<dbReference type="GO" id="GO:0005615">
    <property type="term" value="C:extracellular space"/>
    <property type="evidence" value="ECO:0007669"/>
    <property type="project" value="TreeGrafter"/>
</dbReference>
<dbReference type="Pfam" id="PF00045">
    <property type="entry name" value="Hemopexin"/>
    <property type="match status" value="1"/>
</dbReference>
<keyword evidence="1 4" id="KW-0732">Signal</keyword>
<dbReference type="PROSITE" id="PS50958">
    <property type="entry name" value="SMB_2"/>
    <property type="match status" value="2"/>
</dbReference>
<dbReference type="PROSITE" id="PS00524">
    <property type="entry name" value="SMB_1"/>
    <property type="match status" value="2"/>
</dbReference>
<dbReference type="Gene3D" id="2.110.10.10">
    <property type="entry name" value="Hemopexin-like domain"/>
    <property type="match status" value="1"/>
</dbReference>
<proteinExistence type="predicted"/>
<dbReference type="Proteomes" id="UP000261520">
    <property type="component" value="Unplaced"/>
</dbReference>
<reference evidence="6" key="1">
    <citation type="submission" date="2025-08" db="UniProtKB">
        <authorList>
            <consortium name="Ensembl"/>
        </authorList>
    </citation>
    <scope>IDENTIFICATION</scope>
</reference>
<dbReference type="InterPro" id="IPR051298">
    <property type="entry name" value="Heme_transport/Cell_adhesion"/>
</dbReference>
<dbReference type="Ensembl" id="ENSPMGT00000024439.1">
    <property type="protein sequence ID" value="ENSPMGP00000022941.1"/>
    <property type="gene ID" value="ENSPMGG00000018569.1"/>
</dbReference>
<evidence type="ECO:0000313" key="6">
    <source>
        <dbReference type="Ensembl" id="ENSPMGP00000022941.1"/>
    </source>
</evidence>
<feature type="domain" description="SMB" evidence="5">
    <location>
        <begin position="12"/>
        <end position="56"/>
    </location>
</feature>
<dbReference type="SUPFAM" id="SSF50923">
    <property type="entry name" value="Hemopexin-like domain"/>
    <property type="match status" value="1"/>
</dbReference>
<dbReference type="InterPro" id="IPR036375">
    <property type="entry name" value="Hemopexin-like_dom_sf"/>
</dbReference>
<protein>
    <recommendedName>
        <fullName evidence="5">SMB domain-containing protein</fullName>
    </recommendedName>
</protein>
<dbReference type="PROSITE" id="PS51642">
    <property type="entry name" value="HEMOPEXIN_2"/>
    <property type="match status" value="1"/>
</dbReference>
<dbReference type="Gene3D" id="4.10.410.20">
    <property type="match status" value="2"/>
</dbReference>
<evidence type="ECO:0000256" key="2">
    <source>
        <dbReference type="ARBA" id="ARBA00023157"/>
    </source>
</evidence>
<dbReference type="PANTHER" id="PTHR22917:SF8">
    <property type="entry name" value="PROTEOGLYCAN 4 ISOFORM X1"/>
    <property type="match status" value="1"/>
</dbReference>
<dbReference type="InterPro" id="IPR001212">
    <property type="entry name" value="Somatomedin_B_dom"/>
</dbReference>
<dbReference type="SMART" id="SM00120">
    <property type="entry name" value="HX"/>
    <property type="match status" value="2"/>
</dbReference>
<sequence>TILFIYTSLCFFLGSCVGRCGEAFSRGQQCTCDLQCASHSECCQDFQAVCATAQSCRGRCGEPFVRGLLCNCDPQCVQFNTCCPDYLLQCGMTFKLQNLIIIYDTPISGLTALSNGTIVIFKGEWFWTVDPESHYISPPNSISKILGIPSHIDTVFTRSNCQANVYVFKGNLYWRFDRNLVLEPGFPKPLSHEFPGLTPGLTAALSAPATVSRAETVYFFRRGEIIQRFTFPSTNIPSCSITPRGFIKPQVAQVLLSHEIQIKVSMKGFPVPITSALTTPIPMKANTYEHYVFSGPLFFSVSVAEDLPALVGPNHPRPVVLSAPAAVETSITNVVTVISDPPPPPENSLKVWLQCPA</sequence>
<evidence type="ECO:0000313" key="7">
    <source>
        <dbReference type="Proteomes" id="UP000261520"/>
    </source>
</evidence>
<evidence type="ECO:0000256" key="4">
    <source>
        <dbReference type="SAM" id="SignalP"/>
    </source>
</evidence>
<evidence type="ECO:0000256" key="1">
    <source>
        <dbReference type="ARBA" id="ARBA00022729"/>
    </source>
</evidence>
<feature type="chain" id="PRO_5017446135" description="SMB domain-containing protein" evidence="4">
    <location>
        <begin position="19"/>
        <end position="357"/>
    </location>
</feature>
<name>A0A3B4B307_9GOBI</name>
<dbReference type="Pfam" id="PF01033">
    <property type="entry name" value="Somatomedin_B"/>
    <property type="match status" value="2"/>
</dbReference>
<dbReference type="AlphaFoldDB" id="A0A3B4B307"/>
<reference evidence="6" key="2">
    <citation type="submission" date="2025-09" db="UniProtKB">
        <authorList>
            <consortium name="Ensembl"/>
        </authorList>
    </citation>
    <scope>IDENTIFICATION</scope>
</reference>
<dbReference type="SMART" id="SM00201">
    <property type="entry name" value="SO"/>
    <property type="match status" value="2"/>
</dbReference>
<dbReference type="STRING" id="409849.ENSPMGP00000022941"/>
<dbReference type="InterPro" id="IPR036024">
    <property type="entry name" value="Somatomedin_B-like_dom_sf"/>
</dbReference>
<keyword evidence="7" id="KW-1185">Reference proteome</keyword>
<evidence type="ECO:0000259" key="5">
    <source>
        <dbReference type="PROSITE" id="PS50958"/>
    </source>
</evidence>
<feature type="repeat" description="Hemopexin" evidence="3">
    <location>
        <begin position="149"/>
        <end position="197"/>
    </location>
</feature>
<organism evidence="6 7">
    <name type="scientific">Periophthalmus magnuspinnatus</name>
    <dbReference type="NCBI Taxonomy" id="409849"/>
    <lineage>
        <taxon>Eukaryota</taxon>
        <taxon>Metazoa</taxon>
        <taxon>Chordata</taxon>
        <taxon>Craniata</taxon>
        <taxon>Vertebrata</taxon>
        <taxon>Euteleostomi</taxon>
        <taxon>Actinopterygii</taxon>
        <taxon>Neopterygii</taxon>
        <taxon>Teleostei</taxon>
        <taxon>Neoteleostei</taxon>
        <taxon>Acanthomorphata</taxon>
        <taxon>Gobiaria</taxon>
        <taxon>Gobiiformes</taxon>
        <taxon>Gobioidei</taxon>
        <taxon>Gobiidae</taxon>
        <taxon>Oxudercinae</taxon>
        <taxon>Periophthalmus</taxon>
    </lineage>
</organism>
<accession>A0A3B4B307</accession>
<dbReference type="PANTHER" id="PTHR22917">
    <property type="entry name" value="HEMOPEXIN DOMAIN-CONTAINING PROTEIN"/>
    <property type="match status" value="1"/>
</dbReference>
<feature type="signal peptide" evidence="4">
    <location>
        <begin position="1"/>
        <end position="18"/>
    </location>
</feature>
<evidence type="ECO:0000256" key="3">
    <source>
        <dbReference type="PROSITE-ProRule" id="PRU01011"/>
    </source>
</evidence>
<dbReference type="InterPro" id="IPR018487">
    <property type="entry name" value="Hemopexin-like_repeat"/>
</dbReference>